<dbReference type="Proteomes" id="UP000470082">
    <property type="component" value="Unassembled WGS sequence"/>
</dbReference>
<reference evidence="2 3" key="1">
    <citation type="submission" date="2019-08" db="EMBL/GenBank/DDBJ databases">
        <title>In-depth cultivation of the pig gut microbiome towards novel bacterial diversity and tailored functional studies.</title>
        <authorList>
            <person name="Wylensek D."/>
            <person name="Hitch T.C.A."/>
            <person name="Clavel T."/>
        </authorList>
    </citation>
    <scope>NUCLEOTIDE SEQUENCE [LARGE SCALE GENOMIC DNA]</scope>
    <source>
        <strain evidence="2 3">LKV-178-WT-2G</strain>
    </source>
</reference>
<dbReference type="EMBL" id="VUMM01000002">
    <property type="protein sequence ID" value="MSS00826.1"/>
    <property type="molecule type" value="Genomic_DNA"/>
</dbReference>
<dbReference type="RefSeq" id="WP_154459298.1">
    <property type="nucleotide sequence ID" value="NZ_VUMM01000002.1"/>
</dbReference>
<dbReference type="EC" id="3.2.2.15" evidence="2"/>
<feature type="domain" description="Uracil-DNA glycosylase-like" evidence="1">
    <location>
        <begin position="14"/>
        <end position="141"/>
    </location>
</feature>
<name>A0A7X2N1P7_9FIRM</name>
<dbReference type="CDD" id="cd10032">
    <property type="entry name" value="UDG-F6_HDG"/>
    <property type="match status" value="1"/>
</dbReference>
<accession>A0A7X2N1P7</accession>
<dbReference type="GO" id="GO:0033958">
    <property type="term" value="F:DNA-deoxyinosine glycosylase activity"/>
    <property type="evidence" value="ECO:0007669"/>
    <property type="project" value="UniProtKB-EC"/>
</dbReference>
<sequence length="155" mass="17679">MSRIIGFDAIVHGNDKILILGSMPSIKSLEENMYYANPSNRFWPMLSKIYNMPVTTREEKLKLLKENQIALWDICHSCIRKGSMDSAIKETIPNDIELLLEENPSIQKIICNGKTSYTLLKKYFQREGICCSSTSSANARKTLEDLIIEYKGVLL</sequence>
<gene>
    <name evidence="2" type="ORF">FYJ50_01605</name>
</gene>
<evidence type="ECO:0000259" key="1">
    <source>
        <dbReference type="Pfam" id="PF03167"/>
    </source>
</evidence>
<proteinExistence type="predicted"/>
<protein>
    <submittedName>
        <fullName evidence="2">DNA-deoxyinosine glycosylase</fullName>
        <ecNumber evidence="2">3.2.2.15</ecNumber>
    </submittedName>
</protein>
<comment type="caution">
    <text evidence="2">The sequence shown here is derived from an EMBL/GenBank/DDBJ whole genome shotgun (WGS) entry which is preliminary data.</text>
</comment>
<organism evidence="2 3">
    <name type="scientific">Floccifex porci</name>
    <dbReference type="NCBI Taxonomy" id="2606629"/>
    <lineage>
        <taxon>Bacteria</taxon>
        <taxon>Bacillati</taxon>
        <taxon>Bacillota</taxon>
        <taxon>Erysipelotrichia</taxon>
        <taxon>Erysipelotrichales</taxon>
        <taxon>Erysipelotrichaceae</taxon>
        <taxon>Floccifex</taxon>
    </lineage>
</organism>
<evidence type="ECO:0000313" key="3">
    <source>
        <dbReference type="Proteomes" id="UP000470082"/>
    </source>
</evidence>
<dbReference type="InterPro" id="IPR026353">
    <property type="entry name" value="Hypoxan-DNA_Glyclase"/>
</dbReference>
<keyword evidence="2" id="KW-0326">Glycosidase</keyword>
<dbReference type="Gene3D" id="3.40.470.10">
    <property type="entry name" value="Uracil-DNA glycosylase-like domain"/>
    <property type="match status" value="1"/>
</dbReference>
<evidence type="ECO:0000313" key="2">
    <source>
        <dbReference type="EMBL" id="MSS00826.1"/>
    </source>
</evidence>
<dbReference type="NCBIfam" id="TIGR04274">
    <property type="entry name" value="hypoxanDNAglyco"/>
    <property type="match status" value="1"/>
</dbReference>
<keyword evidence="3" id="KW-1185">Reference proteome</keyword>
<dbReference type="AlphaFoldDB" id="A0A7X2N1P7"/>
<dbReference type="InterPro" id="IPR036895">
    <property type="entry name" value="Uracil-DNA_glycosylase-like_sf"/>
</dbReference>
<dbReference type="SUPFAM" id="SSF52141">
    <property type="entry name" value="Uracil-DNA glycosylase-like"/>
    <property type="match status" value="1"/>
</dbReference>
<keyword evidence="2" id="KW-0378">Hydrolase</keyword>
<dbReference type="InterPro" id="IPR005122">
    <property type="entry name" value="Uracil-DNA_glycosylase-like"/>
</dbReference>
<dbReference type="Pfam" id="PF03167">
    <property type="entry name" value="UDG"/>
    <property type="match status" value="1"/>
</dbReference>